<keyword evidence="2" id="KW-1133">Transmembrane helix</keyword>
<dbReference type="RefSeq" id="XP_043002628.1">
    <property type="nucleotide sequence ID" value="XM_043159030.1"/>
</dbReference>
<feature type="transmembrane region" description="Helical" evidence="2">
    <location>
        <begin position="37"/>
        <end position="56"/>
    </location>
</feature>
<feature type="transmembrane region" description="Helical" evidence="2">
    <location>
        <begin position="138"/>
        <end position="156"/>
    </location>
</feature>
<dbReference type="GeneID" id="66071194"/>
<feature type="transmembrane region" description="Helical" evidence="2">
    <location>
        <begin position="100"/>
        <end position="126"/>
    </location>
</feature>
<dbReference type="AlphaFoldDB" id="A0A9P7RMF8"/>
<keyword evidence="4" id="KW-1185">Reference proteome</keyword>
<evidence type="ECO:0000256" key="1">
    <source>
        <dbReference type="SAM" id="MobiDB-lite"/>
    </source>
</evidence>
<dbReference type="OrthoDB" id="10507847at2759"/>
<proteinExistence type="predicted"/>
<evidence type="ECO:0000313" key="4">
    <source>
        <dbReference type="Proteomes" id="UP001049176"/>
    </source>
</evidence>
<feature type="transmembrane region" description="Helical" evidence="2">
    <location>
        <begin position="204"/>
        <end position="226"/>
    </location>
</feature>
<evidence type="ECO:0000313" key="3">
    <source>
        <dbReference type="EMBL" id="KAG7086157.1"/>
    </source>
</evidence>
<evidence type="ECO:0000256" key="2">
    <source>
        <dbReference type="SAM" id="Phobius"/>
    </source>
</evidence>
<sequence length="547" mass="63393">MRYRSSRKPRRWSFLTWFPRPSRERHLFWWPRRSRQLLGVVFVSIHLSGMGVLGIWHWGVLRIRGLNPSLPPTECFERINTTYLFMDFPITSRRIRILSLAFYSFMVIPVVNIEISVMLVNIISWLIVSPTRRAFRRVIPQALVWVYTVLTVLVYGREWEWLEPRLKCLTAVLFPLIIAVHTVIDTEFMIKKNMPLIGTEESRWTFGQILALMLVILPLLQALSMFTKGTPLGKRLWRWAANINHSPTQNRRFNIDFLWLMRSLLLPSQPWSNLYNELNDEFSKARCAVADLGKEIVDLTDVESSTSHLSLPCVAASAVFALRSLLFLADQTLKITNETFTFPGHPPLIAPIITGPDSLPGSSLTFDEERFYQRRRRRRAKPKYPQARREEDAEKDKEQEQRNAEARIELALKQLKHALTEARDKVSIAQSVRFPDIEGASRYNAVASHLRHLLIVLDTTLITSKNLELTRACYLREETSNPDRYHVCHFNYRDAVGQMSANLVYDLGGMFERDFKEREKNQEGGVDLSDLKELFDDKSQAGSSSNE</sequence>
<name>A0A9P7RMF8_9AGAR</name>
<gene>
    <name evidence="3" type="ORF">E1B28_002118</name>
</gene>
<feature type="region of interest" description="Disordered" evidence="1">
    <location>
        <begin position="375"/>
        <end position="402"/>
    </location>
</feature>
<dbReference type="Proteomes" id="UP001049176">
    <property type="component" value="Chromosome 10"/>
</dbReference>
<dbReference type="EMBL" id="CM032190">
    <property type="protein sequence ID" value="KAG7086157.1"/>
    <property type="molecule type" value="Genomic_DNA"/>
</dbReference>
<feature type="transmembrane region" description="Helical" evidence="2">
    <location>
        <begin position="168"/>
        <end position="184"/>
    </location>
</feature>
<reference evidence="3" key="1">
    <citation type="journal article" date="2021" name="Genome Biol. Evol.">
        <title>The assembled and annotated genome of the fairy-ring fungus Marasmius oreades.</title>
        <authorList>
            <person name="Hiltunen M."/>
            <person name="Ament-Velasquez S.L."/>
            <person name="Johannesson H."/>
        </authorList>
    </citation>
    <scope>NUCLEOTIDE SEQUENCE</scope>
    <source>
        <strain evidence="3">03SP1</strain>
    </source>
</reference>
<protein>
    <submittedName>
        <fullName evidence="3">Uncharacterized protein</fullName>
    </submittedName>
</protein>
<dbReference type="KEGG" id="more:E1B28_002118"/>
<accession>A0A9P7RMF8</accession>
<keyword evidence="2" id="KW-0812">Transmembrane</keyword>
<organism evidence="3 4">
    <name type="scientific">Marasmius oreades</name>
    <name type="common">fairy-ring Marasmius</name>
    <dbReference type="NCBI Taxonomy" id="181124"/>
    <lineage>
        <taxon>Eukaryota</taxon>
        <taxon>Fungi</taxon>
        <taxon>Dikarya</taxon>
        <taxon>Basidiomycota</taxon>
        <taxon>Agaricomycotina</taxon>
        <taxon>Agaricomycetes</taxon>
        <taxon>Agaricomycetidae</taxon>
        <taxon>Agaricales</taxon>
        <taxon>Marasmiineae</taxon>
        <taxon>Marasmiaceae</taxon>
        <taxon>Marasmius</taxon>
    </lineage>
</organism>
<feature type="compositionally biased region" description="Basic and acidic residues" evidence="1">
    <location>
        <begin position="387"/>
        <end position="402"/>
    </location>
</feature>
<keyword evidence="2" id="KW-0472">Membrane</keyword>
<comment type="caution">
    <text evidence="3">The sequence shown here is derived from an EMBL/GenBank/DDBJ whole genome shotgun (WGS) entry which is preliminary data.</text>
</comment>